<accession>A0A1Y2C1Y0</accession>
<dbReference type="Proteomes" id="UP000193642">
    <property type="component" value="Unassembled WGS sequence"/>
</dbReference>
<keyword evidence="1" id="KW-0175">Coiled coil</keyword>
<feature type="domain" description="BHLH" evidence="3">
    <location>
        <begin position="368"/>
        <end position="421"/>
    </location>
</feature>
<evidence type="ECO:0000256" key="1">
    <source>
        <dbReference type="SAM" id="Coils"/>
    </source>
</evidence>
<dbReference type="OrthoDB" id="2148056at2759"/>
<dbReference type="Pfam" id="PF00010">
    <property type="entry name" value="HLH"/>
    <property type="match status" value="1"/>
</dbReference>
<feature type="compositionally biased region" description="Low complexity" evidence="2">
    <location>
        <begin position="322"/>
        <end position="340"/>
    </location>
</feature>
<evidence type="ECO:0000256" key="2">
    <source>
        <dbReference type="SAM" id="MobiDB-lite"/>
    </source>
</evidence>
<dbReference type="EMBL" id="MCGO01000033">
    <property type="protein sequence ID" value="ORY41030.1"/>
    <property type="molecule type" value="Genomic_DNA"/>
</dbReference>
<feature type="compositionally biased region" description="Low complexity" evidence="2">
    <location>
        <begin position="284"/>
        <end position="294"/>
    </location>
</feature>
<proteinExistence type="predicted"/>
<dbReference type="GO" id="GO:0046983">
    <property type="term" value="F:protein dimerization activity"/>
    <property type="evidence" value="ECO:0007669"/>
    <property type="project" value="InterPro"/>
</dbReference>
<dbReference type="SMART" id="SM00353">
    <property type="entry name" value="HLH"/>
    <property type="match status" value="1"/>
</dbReference>
<dbReference type="SUPFAM" id="SSF47459">
    <property type="entry name" value="HLH, helix-loop-helix DNA-binding domain"/>
    <property type="match status" value="1"/>
</dbReference>
<dbReference type="STRING" id="329046.A0A1Y2C1Y0"/>
<dbReference type="Gene3D" id="4.10.280.10">
    <property type="entry name" value="Helix-loop-helix DNA-binding domain"/>
    <property type="match status" value="1"/>
</dbReference>
<feature type="region of interest" description="Disordered" evidence="2">
    <location>
        <begin position="266"/>
        <end position="379"/>
    </location>
</feature>
<dbReference type="AlphaFoldDB" id="A0A1Y2C1Y0"/>
<protein>
    <recommendedName>
        <fullName evidence="3">BHLH domain-containing protein</fullName>
    </recommendedName>
</protein>
<keyword evidence="5" id="KW-1185">Reference proteome</keyword>
<gene>
    <name evidence="4" type="ORF">BCR33DRAFT_719124</name>
</gene>
<name>A0A1Y2C1Y0_9FUNG</name>
<comment type="caution">
    <text evidence="4">The sequence shown here is derived from an EMBL/GenBank/DDBJ whole genome shotgun (WGS) entry which is preliminary data.</text>
</comment>
<feature type="compositionally biased region" description="Basic and acidic residues" evidence="2">
    <location>
        <begin position="365"/>
        <end position="379"/>
    </location>
</feature>
<evidence type="ECO:0000259" key="3">
    <source>
        <dbReference type="PROSITE" id="PS50888"/>
    </source>
</evidence>
<evidence type="ECO:0000313" key="4">
    <source>
        <dbReference type="EMBL" id="ORY41030.1"/>
    </source>
</evidence>
<feature type="compositionally biased region" description="Polar residues" evidence="2">
    <location>
        <begin position="300"/>
        <end position="310"/>
    </location>
</feature>
<organism evidence="4 5">
    <name type="scientific">Rhizoclosmatium globosum</name>
    <dbReference type="NCBI Taxonomy" id="329046"/>
    <lineage>
        <taxon>Eukaryota</taxon>
        <taxon>Fungi</taxon>
        <taxon>Fungi incertae sedis</taxon>
        <taxon>Chytridiomycota</taxon>
        <taxon>Chytridiomycota incertae sedis</taxon>
        <taxon>Chytridiomycetes</taxon>
        <taxon>Chytridiales</taxon>
        <taxon>Chytriomycetaceae</taxon>
        <taxon>Rhizoclosmatium</taxon>
    </lineage>
</organism>
<reference evidence="4 5" key="1">
    <citation type="submission" date="2016-07" db="EMBL/GenBank/DDBJ databases">
        <title>Pervasive Adenine N6-methylation of Active Genes in Fungi.</title>
        <authorList>
            <consortium name="DOE Joint Genome Institute"/>
            <person name="Mondo S.J."/>
            <person name="Dannebaum R.O."/>
            <person name="Kuo R.C."/>
            <person name="Labutti K."/>
            <person name="Haridas S."/>
            <person name="Kuo A."/>
            <person name="Salamov A."/>
            <person name="Ahrendt S.R."/>
            <person name="Lipzen A."/>
            <person name="Sullivan W."/>
            <person name="Andreopoulos W.B."/>
            <person name="Clum A."/>
            <person name="Lindquist E."/>
            <person name="Daum C."/>
            <person name="Ramamoorthy G.K."/>
            <person name="Gryganskyi A."/>
            <person name="Culley D."/>
            <person name="Magnuson J.K."/>
            <person name="James T.Y."/>
            <person name="O'Malley M.A."/>
            <person name="Stajich J.E."/>
            <person name="Spatafora J.W."/>
            <person name="Visel A."/>
            <person name="Grigoriev I.V."/>
        </authorList>
    </citation>
    <scope>NUCLEOTIDE SEQUENCE [LARGE SCALE GENOMIC DNA]</scope>
    <source>
        <strain evidence="4 5">JEL800</strain>
    </source>
</reference>
<feature type="coiled-coil region" evidence="1">
    <location>
        <begin position="418"/>
        <end position="445"/>
    </location>
</feature>
<evidence type="ECO:0000313" key="5">
    <source>
        <dbReference type="Proteomes" id="UP000193642"/>
    </source>
</evidence>
<dbReference type="InterPro" id="IPR011598">
    <property type="entry name" value="bHLH_dom"/>
</dbReference>
<dbReference type="PROSITE" id="PS50888">
    <property type="entry name" value="BHLH"/>
    <property type="match status" value="1"/>
</dbReference>
<sequence>MDPQPGNAFEVDELLRRVTGTHTHGTSSDSAPSTSVKLDSETTLFGSGFGFGWPGGDWASSNTDLDNLDNTAELMEMWTTGEHGHGHTVLSNANAALPEPPTAATLFDQTHGSALALAGNNLLSSPSFASILSQQSINPSDTINWSLDSTDTENLNRITPSQIMMQQMGLSHNDVSTQSLFLQNELNFTQHRSNSVFCDSPLFPPQINASPFAFPSAAPSLNNTPMLSATANTASSGLAATMSSVQLNPSFFSQLLVSPALGPSYAQTPTEPNPAFLFSPPMLPSSSWPQSQQPKIRNSPMINPQISSPSALGPNRTLAERSSSSSLSPLPQAANAPQQNTAKLHELVKKKSIRKRSKPNLTPEEDAKLKHNRKEAEKQRRDAIKEGLEELRTVLPQSRIPGRPPSQQLLLEIVYEYVADLQKEEKEKEATIKELESEIEAVKKALQDAE</sequence>
<dbReference type="InterPro" id="IPR036638">
    <property type="entry name" value="HLH_DNA-bd_sf"/>
</dbReference>